<dbReference type="InterPro" id="IPR014311">
    <property type="entry name" value="Guanine_deaminase"/>
</dbReference>
<dbReference type="PANTHER" id="PTHR11271">
    <property type="entry name" value="GUANINE DEAMINASE"/>
    <property type="match status" value="1"/>
</dbReference>
<gene>
    <name evidence="10" type="primary">guaD</name>
    <name evidence="10" type="ORF">SFSGTM_16430</name>
</gene>
<dbReference type="UniPathway" id="UPA00603">
    <property type="reaction ID" value="UER00660"/>
</dbReference>
<keyword evidence="4 8" id="KW-0479">Metal-binding</keyword>
<dbReference type="Proteomes" id="UP000463939">
    <property type="component" value="Chromosome"/>
</dbReference>
<dbReference type="CDD" id="cd01303">
    <property type="entry name" value="GDEase"/>
    <property type="match status" value="1"/>
</dbReference>
<comment type="cofactor">
    <cofactor evidence="8">
        <name>Zn(2+)</name>
        <dbReference type="ChEBI" id="CHEBI:29105"/>
    </cofactor>
    <text evidence="8">Binds 1 zinc ion per subunit.</text>
</comment>
<dbReference type="InterPro" id="IPR006680">
    <property type="entry name" value="Amidohydro-rel"/>
</dbReference>
<dbReference type="NCBIfam" id="TIGR02967">
    <property type="entry name" value="guan_deamin"/>
    <property type="match status" value="1"/>
</dbReference>
<dbReference type="GO" id="GO:0005829">
    <property type="term" value="C:cytosol"/>
    <property type="evidence" value="ECO:0007669"/>
    <property type="project" value="TreeGrafter"/>
</dbReference>
<evidence type="ECO:0000259" key="9">
    <source>
        <dbReference type="Pfam" id="PF01979"/>
    </source>
</evidence>
<dbReference type="GO" id="GO:0008270">
    <property type="term" value="F:zinc ion binding"/>
    <property type="evidence" value="ECO:0007669"/>
    <property type="project" value="UniProtKB-UniRule"/>
</dbReference>
<evidence type="ECO:0000256" key="4">
    <source>
        <dbReference type="ARBA" id="ARBA00022723"/>
    </source>
</evidence>
<sequence>MSIVTPKYRAFRGSILHFLADPGESENEQAYAYFADGLMLVKDGLVDAVGDYVALASDLPANTVITDYSGKLIMPGFIDTHIHFPQTDIIAAPGTQLLDWLERYTFPAESRFDNEAHATEVAEFFLDELLRNGTTTALVFGSVHRASIDAFFTVAEQRKLRMVAGKVLMDRHSPEYLRDTPDTGFADSAALIERWHGLGRLGYAITPRFAITSSDQQLARAGELALAYPQVHIHSHLAENHDEVAWVARLFPWSRSYLDVYDHFGLLREGAVYAHCIHLDEEDRKRMVDSGATAAFCPTSNLFLGSGLFDLAGARDASMRVGIATDVGGGTSFSLLQTLGASYNVAQLRGYTLSPLLAFYMITLGNARSLGLDQHIGNFAVGKEADFVVLDPDATPLLARRMQSATSLAERLFLWMIMGDDRAISATYVLGNLAHSSTETIQHA</sequence>
<dbReference type="RefSeq" id="WP_174237406.1">
    <property type="nucleotide sequence ID" value="NZ_AP021881.1"/>
</dbReference>
<comment type="pathway">
    <text evidence="1 8">Purine metabolism; guanine degradation; xanthine from guanine: step 1/1.</text>
</comment>
<evidence type="ECO:0000256" key="3">
    <source>
        <dbReference type="ARBA" id="ARBA00012781"/>
    </source>
</evidence>
<dbReference type="FunFam" id="3.20.20.140:FF:000022">
    <property type="entry name" value="Guanine deaminase"/>
    <property type="match status" value="1"/>
</dbReference>
<name>A0A809RHA5_9PROT</name>
<dbReference type="NCBIfam" id="NF006679">
    <property type="entry name" value="PRK09228.1"/>
    <property type="match status" value="1"/>
</dbReference>
<keyword evidence="5 8" id="KW-0378">Hydrolase</keyword>
<evidence type="ECO:0000256" key="8">
    <source>
        <dbReference type="RuleBase" id="RU366009"/>
    </source>
</evidence>
<dbReference type="PANTHER" id="PTHR11271:SF6">
    <property type="entry name" value="GUANINE DEAMINASE"/>
    <property type="match status" value="1"/>
</dbReference>
<evidence type="ECO:0000256" key="6">
    <source>
        <dbReference type="ARBA" id="ARBA00022833"/>
    </source>
</evidence>
<dbReference type="Pfam" id="PF01979">
    <property type="entry name" value="Amidohydro_1"/>
    <property type="match status" value="1"/>
</dbReference>
<dbReference type="GO" id="GO:0006147">
    <property type="term" value="P:guanine catabolic process"/>
    <property type="evidence" value="ECO:0007669"/>
    <property type="project" value="UniProtKB-UniRule"/>
</dbReference>
<evidence type="ECO:0000256" key="1">
    <source>
        <dbReference type="ARBA" id="ARBA00004984"/>
    </source>
</evidence>
<evidence type="ECO:0000313" key="11">
    <source>
        <dbReference type="Proteomes" id="UP000463939"/>
    </source>
</evidence>
<protein>
    <recommendedName>
        <fullName evidence="3 7">Guanine deaminase</fullName>
        <shortName evidence="8">Guanase</shortName>
        <ecNumber evidence="3 7">3.5.4.3</ecNumber>
    </recommendedName>
    <alternativeName>
        <fullName evidence="8">Guanine aminohydrolase</fullName>
    </alternativeName>
</protein>
<keyword evidence="6 8" id="KW-0862">Zinc</keyword>
<dbReference type="GO" id="GO:0008892">
    <property type="term" value="F:guanine deaminase activity"/>
    <property type="evidence" value="ECO:0007669"/>
    <property type="project" value="UniProtKB-UniRule"/>
</dbReference>
<dbReference type="AlphaFoldDB" id="A0A809RHA5"/>
<evidence type="ECO:0000313" key="10">
    <source>
        <dbReference type="EMBL" id="BBP00935.1"/>
    </source>
</evidence>
<comment type="similarity">
    <text evidence="2 8">Belongs to the metallo-dependent hydrolases superfamily. ATZ/TRZ family.</text>
</comment>
<keyword evidence="11" id="KW-1185">Reference proteome</keyword>
<dbReference type="InterPro" id="IPR032466">
    <property type="entry name" value="Metal_Hydrolase"/>
</dbReference>
<reference evidence="11" key="1">
    <citation type="submission" date="2019-11" db="EMBL/GenBank/DDBJ databases">
        <title>Isolation and characterization of a novel species in the genus Sulfuriferula.</title>
        <authorList>
            <person name="Mochizuki J."/>
            <person name="Kojima H."/>
            <person name="Fukui M."/>
        </authorList>
    </citation>
    <scope>NUCLEOTIDE SEQUENCE [LARGE SCALE GENOMIC DNA]</scope>
    <source>
        <strain evidence="11">SGTM</strain>
    </source>
</reference>
<dbReference type="EMBL" id="AP021881">
    <property type="protein sequence ID" value="BBP00935.1"/>
    <property type="molecule type" value="Genomic_DNA"/>
</dbReference>
<dbReference type="KEGG" id="sniv:SFSGTM_16430"/>
<dbReference type="InterPro" id="IPR051607">
    <property type="entry name" value="Metallo-dep_hydrolases"/>
</dbReference>
<proteinExistence type="inferred from homology"/>
<comment type="function">
    <text evidence="8">Catalyzes the hydrolytic deamination of guanine, producing xanthine and ammonia.</text>
</comment>
<dbReference type="Gene3D" id="2.30.40.10">
    <property type="entry name" value="Urease, subunit C, domain 1"/>
    <property type="match status" value="1"/>
</dbReference>
<dbReference type="EC" id="3.5.4.3" evidence="3 7"/>
<evidence type="ECO:0000256" key="2">
    <source>
        <dbReference type="ARBA" id="ARBA00006745"/>
    </source>
</evidence>
<evidence type="ECO:0000256" key="7">
    <source>
        <dbReference type="NCBIfam" id="TIGR02967"/>
    </source>
</evidence>
<dbReference type="InterPro" id="IPR011059">
    <property type="entry name" value="Metal-dep_hydrolase_composite"/>
</dbReference>
<feature type="domain" description="Amidohydrolase-related" evidence="9">
    <location>
        <begin position="73"/>
        <end position="432"/>
    </location>
</feature>
<dbReference type="Gene3D" id="3.20.20.140">
    <property type="entry name" value="Metal-dependent hydrolases"/>
    <property type="match status" value="1"/>
</dbReference>
<dbReference type="SUPFAM" id="SSF51338">
    <property type="entry name" value="Composite domain of metallo-dependent hydrolases"/>
    <property type="match status" value="1"/>
</dbReference>
<organism evidence="10 11">
    <name type="scientific">Sulfuriferula nivalis</name>
    <dbReference type="NCBI Taxonomy" id="2675298"/>
    <lineage>
        <taxon>Bacteria</taxon>
        <taxon>Pseudomonadati</taxon>
        <taxon>Pseudomonadota</taxon>
        <taxon>Betaproteobacteria</taxon>
        <taxon>Nitrosomonadales</taxon>
        <taxon>Sulfuricellaceae</taxon>
        <taxon>Sulfuriferula</taxon>
    </lineage>
</organism>
<comment type="catalytic activity">
    <reaction evidence="8">
        <text>guanine + H2O + H(+) = xanthine + NH4(+)</text>
        <dbReference type="Rhea" id="RHEA:14665"/>
        <dbReference type="ChEBI" id="CHEBI:15377"/>
        <dbReference type="ChEBI" id="CHEBI:15378"/>
        <dbReference type="ChEBI" id="CHEBI:16235"/>
        <dbReference type="ChEBI" id="CHEBI:17712"/>
        <dbReference type="ChEBI" id="CHEBI:28938"/>
        <dbReference type="EC" id="3.5.4.3"/>
    </reaction>
</comment>
<dbReference type="SUPFAM" id="SSF51556">
    <property type="entry name" value="Metallo-dependent hydrolases"/>
    <property type="match status" value="1"/>
</dbReference>
<evidence type="ECO:0000256" key="5">
    <source>
        <dbReference type="ARBA" id="ARBA00022801"/>
    </source>
</evidence>
<accession>A0A809RHA5</accession>